<keyword evidence="7 10" id="KW-0472">Membrane</keyword>
<dbReference type="Gene3D" id="2.60.40.1120">
    <property type="entry name" value="Carboxypeptidase-like, regulatory domain"/>
    <property type="match status" value="1"/>
</dbReference>
<evidence type="ECO:0008006" key="16">
    <source>
        <dbReference type="Google" id="ProtNLM"/>
    </source>
</evidence>
<dbReference type="EMBL" id="FLUM01000003">
    <property type="protein sequence ID" value="SBW06584.1"/>
    <property type="molecule type" value="Genomic_DNA"/>
</dbReference>
<keyword evidence="8" id="KW-0675">Receptor</keyword>
<dbReference type="Gene3D" id="2.40.170.20">
    <property type="entry name" value="TonB-dependent receptor, beta-barrel domain"/>
    <property type="match status" value="1"/>
</dbReference>
<dbReference type="SUPFAM" id="SSF49464">
    <property type="entry name" value="Carboxypeptidase regulatory domain-like"/>
    <property type="match status" value="1"/>
</dbReference>
<evidence type="ECO:0000256" key="11">
    <source>
        <dbReference type="RuleBase" id="RU003357"/>
    </source>
</evidence>
<proteinExistence type="inferred from homology"/>
<evidence type="ECO:0000256" key="8">
    <source>
        <dbReference type="ARBA" id="ARBA00023170"/>
    </source>
</evidence>
<evidence type="ECO:0000256" key="4">
    <source>
        <dbReference type="ARBA" id="ARBA00022692"/>
    </source>
</evidence>
<dbReference type="InterPro" id="IPR008969">
    <property type="entry name" value="CarboxyPept-like_regulatory"/>
</dbReference>
<organism evidence="15">
    <name type="scientific">uncultured Dysgonomonas sp</name>
    <dbReference type="NCBI Taxonomy" id="206096"/>
    <lineage>
        <taxon>Bacteria</taxon>
        <taxon>Pseudomonadati</taxon>
        <taxon>Bacteroidota</taxon>
        <taxon>Bacteroidia</taxon>
        <taxon>Bacteroidales</taxon>
        <taxon>Dysgonomonadaceae</taxon>
        <taxon>Dysgonomonas</taxon>
        <taxon>environmental samples</taxon>
    </lineage>
</organism>
<evidence type="ECO:0000256" key="2">
    <source>
        <dbReference type="ARBA" id="ARBA00022448"/>
    </source>
</evidence>
<feature type="chain" id="PRO_5013278988" description="TonB-dependent receptor" evidence="12">
    <location>
        <begin position="21"/>
        <end position="766"/>
    </location>
</feature>
<dbReference type="AlphaFoldDB" id="A0A212K4D4"/>
<keyword evidence="5 12" id="KW-0732">Signal</keyword>
<keyword evidence="3 10" id="KW-1134">Transmembrane beta strand</keyword>
<dbReference type="GO" id="GO:0015344">
    <property type="term" value="F:siderophore uptake transmembrane transporter activity"/>
    <property type="evidence" value="ECO:0007669"/>
    <property type="project" value="TreeGrafter"/>
</dbReference>
<dbReference type="GO" id="GO:0044718">
    <property type="term" value="P:siderophore transmembrane transport"/>
    <property type="evidence" value="ECO:0007669"/>
    <property type="project" value="TreeGrafter"/>
</dbReference>
<keyword evidence="6 11" id="KW-0798">TonB box</keyword>
<dbReference type="InterPro" id="IPR036942">
    <property type="entry name" value="Beta-barrel_TonB_sf"/>
</dbReference>
<protein>
    <recommendedName>
        <fullName evidence="16">TonB-dependent receptor</fullName>
    </recommendedName>
</protein>
<keyword evidence="9 10" id="KW-0998">Cell outer membrane</keyword>
<reference evidence="15" key="1">
    <citation type="submission" date="2016-04" db="EMBL/GenBank/DDBJ databases">
        <authorList>
            <person name="Evans L.H."/>
            <person name="Alamgir A."/>
            <person name="Owens N."/>
            <person name="Weber N.D."/>
            <person name="Virtaneva K."/>
            <person name="Barbian K."/>
            <person name="Babar A."/>
            <person name="Rosenke K."/>
        </authorList>
    </citation>
    <scope>NUCLEOTIDE SEQUENCE</scope>
    <source>
        <strain evidence="15">86-1</strain>
    </source>
</reference>
<dbReference type="InterPro" id="IPR012910">
    <property type="entry name" value="Plug_dom"/>
</dbReference>
<evidence type="ECO:0000256" key="12">
    <source>
        <dbReference type="SAM" id="SignalP"/>
    </source>
</evidence>
<feature type="domain" description="TonB-dependent receptor-like beta-barrel" evidence="13">
    <location>
        <begin position="307"/>
        <end position="726"/>
    </location>
</feature>
<evidence type="ECO:0000256" key="9">
    <source>
        <dbReference type="ARBA" id="ARBA00023237"/>
    </source>
</evidence>
<evidence type="ECO:0000256" key="10">
    <source>
        <dbReference type="PROSITE-ProRule" id="PRU01360"/>
    </source>
</evidence>
<dbReference type="PANTHER" id="PTHR30069:SF29">
    <property type="entry name" value="HEMOGLOBIN AND HEMOGLOBIN-HAPTOGLOBIN-BINDING PROTEIN 1-RELATED"/>
    <property type="match status" value="1"/>
</dbReference>
<gene>
    <name evidence="15" type="ORF">KL86DYS1_31413</name>
</gene>
<dbReference type="Pfam" id="PF00593">
    <property type="entry name" value="TonB_dep_Rec_b-barrel"/>
    <property type="match status" value="1"/>
</dbReference>
<comment type="similarity">
    <text evidence="10 11">Belongs to the TonB-dependent receptor family.</text>
</comment>
<evidence type="ECO:0000256" key="3">
    <source>
        <dbReference type="ARBA" id="ARBA00022452"/>
    </source>
</evidence>
<dbReference type="InterPro" id="IPR039426">
    <property type="entry name" value="TonB-dep_rcpt-like"/>
</dbReference>
<feature type="domain" description="TonB-dependent receptor plug" evidence="14">
    <location>
        <begin position="123"/>
        <end position="228"/>
    </location>
</feature>
<dbReference type="CDD" id="cd01347">
    <property type="entry name" value="ligand_gated_channel"/>
    <property type="match status" value="1"/>
</dbReference>
<keyword evidence="2 10" id="KW-0813">Transport</keyword>
<accession>A0A212K4D4</accession>
<dbReference type="SUPFAM" id="SSF56935">
    <property type="entry name" value="Porins"/>
    <property type="match status" value="1"/>
</dbReference>
<evidence type="ECO:0000256" key="1">
    <source>
        <dbReference type="ARBA" id="ARBA00004571"/>
    </source>
</evidence>
<feature type="signal peptide" evidence="12">
    <location>
        <begin position="1"/>
        <end position="20"/>
    </location>
</feature>
<evidence type="ECO:0000259" key="14">
    <source>
        <dbReference type="Pfam" id="PF07715"/>
    </source>
</evidence>
<dbReference type="Pfam" id="PF07715">
    <property type="entry name" value="Plug"/>
    <property type="match status" value="1"/>
</dbReference>
<sequence length="766" mass="86050">MLKYIFIVIALFAVTLNTIAQKTTKERVSGIVKTTDGQPAECISVSLKNTTYGCITDENGHFEFDAPAGEYILVVYSIAAHRKETPVIIKTSDSNFFPDLTIIENKNQLEEVVVTGQFTPQSLRNSLYKVRVINNQAIQQKAATDMQSLLNTEIGVRITNDIALGENKFELMGMGGNNIKILVDGVPLVDRGATKQSLSQIDINTIEQIEIIEGPMSVIYGTDALAGVVNVITKKARVVPDRNTYSVSARVQEETIGDEYEAFSGEGIHNESLNLNWGSKTGIYLDGAYSRNVTGGWRGDEVGRARTWAPKDQFYYDVTAGYKKKNLNVWYRLSYLDETTFKPENPKTETSNEIVDVDYLVDRYTHNMQADWKVNNRLGFNVVSSYQDYKRRTRTIVSDLESGEKWLSTDESAQDVSKFQGIFTRATATWKATSNIDLQPGIEYNWDKGSGGRIFGEPDISTFAAFLSAEWRATEWFSIRPGVRSIIAADYDAPVAIPSVSTKFSLNPDMDLRLSYAYGFRAPTLQELYFSFHNANHDIEGNPDLKAEYSNNFTGSYTWRIFHNETIRLTSTLSAFYNDFQDRIETAYESENSTKTTYKNISKYKTTGGTFENALMWKNLQANIGFSLVGRYNNLQDNEDVAAENKDMPDFRFSPELSASITYHITKSKTNLNLFYKFTGSRDEYQYDSTTKELYLGGVGSFHWADFTISQRAGKYLNINAGIKNIFDITTVRNTAGGSGHDVSGPSTLKGCGRSYFVGLSFLFNK</sequence>
<dbReference type="InterPro" id="IPR000531">
    <property type="entry name" value="Beta-barrel_TonB"/>
</dbReference>
<dbReference type="PROSITE" id="PS52016">
    <property type="entry name" value="TONB_DEPENDENT_REC_3"/>
    <property type="match status" value="1"/>
</dbReference>
<name>A0A212K4D4_9BACT</name>
<dbReference type="PANTHER" id="PTHR30069">
    <property type="entry name" value="TONB-DEPENDENT OUTER MEMBRANE RECEPTOR"/>
    <property type="match status" value="1"/>
</dbReference>
<dbReference type="Pfam" id="PF13715">
    <property type="entry name" value="CarbopepD_reg_2"/>
    <property type="match status" value="1"/>
</dbReference>
<dbReference type="GO" id="GO:0009279">
    <property type="term" value="C:cell outer membrane"/>
    <property type="evidence" value="ECO:0007669"/>
    <property type="project" value="UniProtKB-SubCell"/>
</dbReference>
<dbReference type="Gene3D" id="2.170.130.10">
    <property type="entry name" value="TonB-dependent receptor, plug domain"/>
    <property type="match status" value="1"/>
</dbReference>
<keyword evidence="4 10" id="KW-0812">Transmembrane</keyword>
<evidence type="ECO:0000256" key="7">
    <source>
        <dbReference type="ARBA" id="ARBA00023136"/>
    </source>
</evidence>
<evidence type="ECO:0000259" key="13">
    <source>
        <dbReference type="Pfam" id="PF00593"/>
    </source>
</evidence>
<comment type="subcellular location">
    <subcellularLocation>
        <location evidence="1 10">Cell outer membrane</location>
        <topology evidence="1 10">Multi-pass membrane protein</topology>
    </subcellularLocation>
</comment>
<evidence type="ECO:0000256" key="6">
    <source>
        <dbReference type="ARBA" id="ARBA00023077"/>
    </source>
</evidence>
<dbReference type="RefSeq" id="WP_296944168.1">
    <property type="nucleotide sequence ID" value="NZ_LT599032.1"/>
</dbReference>
<evidence type="ECO:0000313" key="15">
    <source>
        <dbReference type="EMBL" id="SBW06584.1"/>
    </source>
</evidence>
<evidence type="ECO:0000256" key="5">
    <source>
        <dbReference type="ARBA" id="ARBA00022729"/>
    </source>
</evidence>
<dbReference type="InterPro" id="IPR037066">
    <property type="entry name" value="Plug_dom_sf"/>
</dbReference>